<evidence type="ECO:0000313" key="2">
    <source>
        <dbReference type="EMBL" id="GAF74786.1"/>
    </source>
</evidence>
<reference evidence="2" key="1">
    <citation type="journal article" date="2014" name="Front. Microbiol.">
        <title>High frequency of phylogenetically diverse reductive dehalogenase-homologous genes in deep subseafloor sedimentary metagenomes.</title>
        <authorList>
            <person name="Kawai M."/>
            <person name="Futagami T."/>
            <person name="Toyoda A."/>
            <person name="Takaki Y."/>
            <person name="Nishi S."/>
            <person name="Hori S."/>
            <person name="Arai W."/>
            <person name="Tsubouchi T."/>
            <person name="Morono Y."/>
            <person name="Uchiyama I."/>
            <person name="Ito T."/>
            <person name="Fujiyama A."/>
            <person name="Inagaki F."/>
            <person name="Takami H."/>
        </authorList>
    </citation>
    <scope>NUCLEOTIDE SEQUENCE</scope>
    <source>
        <strain evidence="2">Expedition CK06-06</strain>
    </source>
</reference>
<gene>
    <name evidence="2" type="ORF">S01H1_08215</name>
</gene>
<organism evidence="2">
    <name type="scientific">marine sediment metagenome</name>
    <dbReference type="NCBI Taxonomy" id="412755"/>
    <lineage>
        <taxon>unclassified sequences</taxon>
        <taxon>metagenomes</taxon>
        <taxon>ecological metagenomes</taxon>
    </lineage>
</organism>
<dbReference type="EMBL" id="BARS01004219">
    <property type="protein sequence ID" value="GAF74786.1"/>
    <property type="molecule type" value="Genomic_DNA"/>
</dbReference>
<comment type="caution">
    <text evidence="2">The sequence shown here is derived from an EMBL/GenBank/DDBJ whole genome shotgun (WGS) entry which is preliminary data.</text>
</comment>
<dbReference type="AlphaFoldDB" id="X0SI45"/>
<dbReference type="InterPro" id="IPR036390">
    <property type="entry name" value="WH_DNA-bd_sf"/>
</dbReference>
<protein>
    <submittedName>
        <fullName evidence="2">Uncharacterized protein</fullName>
    </submittedName>
</protein>
<accession>X0SI45</accession>
<feature type="region of interest" description="Disordered" evidence="1">
    <location>
        <begin position="111"/>
        <end position="130"/>
    </location>
</feature>
<name>X0SI45_9ZZZZ</name>
<dbReference type="SUPFAM" id="SSF46785">
    <property type="entry name" value="Winged helix' DNA-binding domain"/>
    <property type="match status" value="1"/>
</dbReference>
<feature type="compositionally biased region" description="Low complexity" evidence="1">
    <location>
        <begin position="112"/>
        <end position="127"/>
    </location>
</feature>
<evidence type="ECO:0000256" key="1">
    <source>
        <dbReference type="SAM" id="MobiDB-lite"/>
    </source>
</evidence>
<sequence>MSKKEYRVDLYKLLKAFLDFYQDNDMSPTQGMIYVALANKCNKLKWPLWMNFDYEDICEILHIRPNTFYNNLQKLVDFGLIKWKKGVRGHSLGKLMIIDVQKIRKKVVLTPNDNTSDNTGDNTSDNSLVTGKEVTNKEDTPLFEKSPVKEETEFKKLWGQAKKVYAPHEVRKVNGKFVHPDTGKRMVQAEIKIFLKVWNEKLKPLNKALRKINKESYESI</sequence>
<proteinExistence type="predicted"/>